<accession>A0A5A8EGD7</accession>
<evidence type="ECO:0000313" key="5">
    <source>
        <dbReference type="Proteomes" id="UP000322899"/>
    </source>
</evidence>
<organism evidence="4 5">
    <name type="scientific">Cafeteria roenbergensis</name>
    <name type="common">Marine flagellate</name>
    <dbReference type="NCBI Taxonomy" id="33653"/>
    <lineage>
        <taxon>Eukaryota</taxon>
        <taxon>Sar</taxon>
        <taxon>Stramenopiles</taxon>
        <taxon>Bigyra</taxon>
        <taxon>Opalozoa</taxon>
        <taxon>Bicosoecida</taxon>
        <taxon>Cafeteriaceae</taxon>
        <taxon>Cafeteria</taxon>
    </lineage>
</organism>
<feature type="transmembrane region" description="Helical" evidence="2">
    <location>
        <begin position="249"/>
        <end position="271"/>
    </location>
</feature>
<evidence type="ECO:0000256" key="1">
    <source>
        <dbReference type="SAM" id="MobiDB-lite"/>
    </source>
</evidence>
<comment type="caution">
    <text evidence="4">The sequence shown here is derived from an EMBL/GenBank/DDBJ whole genome shotgun (WGS) entry which is preliminary data.</text>
</comment>
<dbReference type="EMBL" id="VLTO01000007">
    <property type="protein sequence ID" value="KAA0176609.1"/>
    <property type="molecule type" value="Genomic_DNA"/>
</dbReference>
<name>A0A5A8EGD7_CAFRO</name>
<feature type="transmembrane region" description="Helical" evidence="2">
    <location>
        <begin position="561"/>
        <end position="588"/>
    </location>
</feature>
<feature type="region of interest" description="Disordered" evidence="1">
    <location>
        <begin position="1482"/>
        <end position="1502"/>
    </location>
</feature>
<keyword evidence="2" id="KW-1133">Transmembrane helix</keyword>
<feature type="transmembrane region" description="Helical" evidence="2">
    <location>
        <begin position="217"/>
        <end position="243"/>
    </location>
</feature>
<reference evidence="4 5" key="1">
    <citation type="submission" date="2019-07" db="EMBL/GenBank/DDBJ databases">
        <title>Genomes of Cafeteria roenbergensis.</title>
        <authorList>
            <person name="Fischer M.G."/>
            <person name="Hackl T."/>
            <person name="Roman M."/>
        </authorList>
    </citation>
    <scope>NUCLEOTIDE SEQUENCE [LARGE SCALE GENOMIC DNA]</scope>
    <source>
        <strain evidence="4 5">E4-10P</strain>
    </source>
</reference>
<feature type="transmembrane region" description="Helical" evidence="2">
    <location>
        <begin position="608"/>
        <end position="632"/>
    </location>
</feature>
<feature type="signal peptide" evidence="3">
    <location>
        <begin position="1"/>
        <end position="19"/>
    </location>
</feature>
<evidence type="ECO:0000256" key="3">
    <source>
        <dbReference type="SAM" id="SignalP"/>
    </source>
</evidence>
<proteinExistence type="predicted"/>
<keyword evidence="2" id="KW-0472">Membrane</keyword>
<evidence type="ECO:0000256" key="2">
    <source>
        <dbReference type="SAM" id="Phobius"/>
    </source>
</evidence>
<feature type="transmembrane region" description="Helical" evidence="2">
    <location>
        <begin position="74"/>
        <end position="104"/>
    </location>
</feature>
<feature type="compositionally biased region" description="Low complexity" evidence="1">
    <location>
        <begin position="803"/>
        <end position="824"/>
    </location>
</feature>
<keyword evidence="2" id="KW-0812">Transmembrane</keyword>
<evidence type="ECO:0000313" key="4">
    <source>
        <dbReference type="EMBL" id="KAA0176609.1"/>
    </source>
</evidence>
<feature type="compositionally biased region" description="Basic and acidic residues" evidence="1">
    <location>
        <begin position="781"/>
        <end position="793"/>
    </location>
</feature>
<feature type="transmembrane region" description="Helical" evidence="2">
    <location>
        <begin position="175"/>
        <end position="196"/>
    </location>
</feature>
<protein>
    <submittedName>
        <fullName evidence="4">Uncharacterized protein</fullName>
    </submittedName>
</protein>
<dbReference type="Proteomes" id="UP000322899">
    <property type="component" value="Unassembled WGS sequence"/>
</dbReference>
<keyword evidence="3" id="KW-0732">Signal</keyword>
<gene>
    <name evidence="4" type="ORF">FNF27_01890</name>
</gene>
<feature type="region of interest" description="Disordered" evidence="1">
    <location>
        <begin position="775"/>
        <end position="827"/>
    </location>
</feature>
<feature type="region of interest" description="Disordered" evidence="1">
    <location>
        <begin position="1446"/>
        <end position="1468"/>
    </location>
</feature>
<feature type="chain" id="PRO_5023016436" evidence="3">
    <location>
        <begin position="20"/>
        <end position="1838"/>
    </location>
</feature>
<sequence>MAVRFCLVAAAAMLQLVAARPSGGTRSQLIATLAERAEACLSAAWLSLESFFSLLGSALANALPTLWWALSSDFVWWTLVAAPFLTIAAFLFARTLVALLVKLLGRCFPSLQQLSISPQQAKLVVDKVVLVLIVATFDAVLVRASVDVALADSTAECPAWGEEADADLLLMLWDLATGMVGLAAALLAGALAWILAQSANLPARLHALRGGSVTQVGVWKPLAIVAGPGASFAAAAVALSLTALSFHDVLLSLPGLVSTLVFVCLLVTSLITDARLAAGLPAPAQTFTPAGLVLSCVLCGARRSAPAFLDFVAGVLTSLVACMRKAASLEDGSAEALQSMRATLDCSLRDCFVEPAALRTPAARRKEEGQGEGGGLADAPAGIELPLDTTISAVQRAAAGFRVGAGGTGQEIFGRLLHPIVQDEHGGPVSAWFDQVEASLARELGPQKCDSCGSAGSRIRGAVQALLSDSKLKSALLSSLALTLSRVDIPLREQMLDASGETPSWTSAIVSVATSHHILTALGVGVLSWTFDKLMAALWKCATPRHSAPRAAEDEAAWHRIVWLIIPNASVAAAAAVLPVCLATVLAIDHAPAAAASLSGVPDFVGALADAALLFLGCCWLFGLVAAIRLFAANAKSWSQVREILSHLRASAFHLVKGNFNPDSQVHLEGLTRQIKGLAAWLRARASGEDSGNAEAAAERRVGIPGGGGRHSQTASMLPRFLSPAKAKEMLGNLCKLIPGDMLYVVGLSTAIANPASAELLASFQGASVALKCLAPPPPSAKDRHSPGGDKSRPPANASGTGTASDPAKASASPTASKSGAASARPESMEWRNALVLQTISPTAQPLDGPFVVRTRESVAPLLKSARDARHPDDAGGAGLDARGDAAAAAQMAFAVFADGSMVERPLSALLAQCVDKTYGTVRAKFPFLPELPASSGSVQLPEMAAHVSLRLSVATQLIGKLDDTRVWSTSAREVHAEGPSTSNLKGRENVELVVDNLAHILLNVASQAFPSDDVSMVDAVRQEYAKEWASAVEEAGLRLKPGLPLVDEACLNDTNRMAAALAMAMCPPTASACRRDLFIDMTLSTIWDDPNMARHYRSGPALMFHAVSRLDSSLAERWDIWSGSDFAAKLADSIEHVESLFQATEKVQDQLANGGTVGPVGANLAEEGLERRAGRIGFSQWLYTSREAAKTLLSGRDGEDLRTWCLCDALTDDENTDALAKFSLINRRLRGAIARALLRLAKGLLGRVLHHSLTNVKAILEKKPKWVSLCIDWLEEAAQAVGATAAAARVAASAGTQTDAAKAGGPGLAAVARPKPEDEPNVALPAINLEGLVDALSPIVGGQLHNIASAAIILGLVHNRNDEESPCIADYGRDEVQQPQQADPFVLALDQFLEEMCLSSEYWTETRGHPAVTIEPQSPAAAKEGVHQPEDDLILAAVTKEGAAASWTQTKQKRHAAPASAQREAKGSMDIFLQPDQLIEEEESPPAPDDPVSGMDDDAHAAGRACASWDRLASWLGKARMASGSWGGRLRAASEGELPSQDVLGACAAQAIATHLMRICSELTPLIDQAVELQAPWPVPQPGHHEASGLMSAWAVDCEKPAVERPATSPRVTADTQLAMRASYVFPMMRFFAGRGDAFGASILRSVAGQDTGPRASAGGSDAIAAKIVPHVKAVLKAVRSSKQLELAAAWLKREAASTPLVLSKAEGVPSKLFAGVVVAGVWNATHLTKSEAFKLKRTTTAALFGGSFDVANAIIASKPSDASELGVSASATPVGPDDAALAEMALATVQDSRSNRLAESFVALGLLVSAVSLDGDEDRVRQLETRSAASSPVEWA</sequence>
<feature type="transmembrane region" description="Helical" evidence="2">
    <location>
        <begin position="124"/>
        <end position="146"/>
    </location>
</feature>